<reference evidence="3" key="1">
    <citation type="submission" date="2016-10" db="EMBL/GenBank/DDBJ databases">
        <authorList>
            <person name="Varghese N."/>
            <person name="Submissions S."/>
        </authorList>
    </citation>
    <scope>NUCLEOTIDE SEQUENCE [LARGE SCALE GENOMIC DNA]</scope>
    <source>
        <strain evidence="3">DSM 17044</strain>
    </source>
</reference>
<proteinExistence type="predicted"/>
<protein>
    <recommendedName>
        <fullName evidence="4">Lipoprotein</fullName>
    </recommendedName>
</protein>
<evidence type="ECO:0000313" key="3">
    <source>
        <dbReference type="Proteomes" id="UP000182719"/>
    </source>
</evidence>
<feature type="chain" id="PRO_5010374467" description="Lipoprotein" evidence="1">
    <location>
        <begin position="27"/>
        <end position="109"/>
    </location>
</feature>
<accession>A0A1H7YK24</accession>
<dbReference type="EMBL" id="FOAP01000017">
    <property type="protein sequence ID" value="SEM46345.1"/>
    <property type="molecule type" value="Genomic_DNA"/>
</dbReference>
<sequence length="109" mass="10828">MNRRSLLLPACAVLLLLLPGCGEALAAWAPADGAFPGEEDVAGSAFDTQCRAACSVSKTGAGMCPYTSGGRGSASLLEGCAKACGKAKEEAGVKIPPGCAIQACEYSGC</sequence>
<dbReference type="Proteomes" id="UP000182719">
    <property type="component" value="Unassembled WGS sequence"/>
</dbReference>
<organism evidence="2 3">
    <name type="scientific">Stigmatella aurantiaca</name>
    <dbReference type="NCBI Taxonomy" id="41"/>
    <lineage>
        <taxon>Bacteria</taxon>
        <taxon>Pseudomonadati</taxon>
        <taxon>Myxococcota</taxon>
        <taxon>Myxococcia</taxon>
        <taxon>Myxococcales</taxon>
        <taxon>Cystobacterineae</taxon>
        <taxon>Archangiaceae</taxon>
        <taxon>Stigmatella</taxon>
    </lineage>
</organism>
<evidence type="ECO:0008006" key="4">
    <source>
        <dbReference type="Google" id="ProtNLM"/>
    </source>
</evidence>
<feature type="signal peptide" evidence="1">
    <location>
        <begin position="1"/>
        <end position="26"/>
    </location>
</feature>
<dbReference type="AlphaFoldDB" id="A0A1H7YK24"/>
<keyword evidence="3" id="KW-1185">Reference proteome</keyword>
<name>A0A1H7YK24_STIAU</name>
<evidence type="ECO:0000256" key="1">
    <source>
        <dbReference type="SAM" id="SignalP"/>
    </source>
</evidence>
<keyword evidence="1" id="KW-0732">Signal</keyword>
<dbReference type="RefSeq" id="WP_075009400.1">
    <property type="nucleotide sequence ID" value="NZ_FOAP01000017.1"/>
</dbReference>
<dbReference type="OrthoDB" id="5526505at2"/>
<evidence type="ECO:0000313" key="2">
    <source>
        <dbReference type="EMBL" id="SEM46345.1"/>
    </source>
</evidence>
<gene>
    <name evidence="2" type="ORF">SAMN05444354_11752</name>
</gene>